<name>A0AB36FR38_ALTMA</name>
<reference evidence="1 2" key="1">
    <citation type="submission" date="2016-09" db="EMBL/GenBank/DDBJ databases">
        <title>Draft Genome Sequence of four Alteromonas macleodii strains isolated from copper coupons and grown long-term at elevated copper levels.</title>
        <authorList>
            <person name="Cusick K."/>
            <person name="Dale J."/>
            <person name="Little B."/>
            <person name="Biffinger J."/>
        </authorList>
    </citation>
    <scope>NUCLEOTIDE SEQUENCE [LARGE SCALE GENOMIC DNA]</scope>
    <source>
        <strain evidence="1 2">KCP01</strain>
    </source>
</reference>
<evidence type="ECO:0000313" key="2">
    <source>
        <dbReference type="Proteomes" id="UP000095392"/>
    </source>
</evidence>
<dbReference type="EMBL" id="MIPY01000076">
    <property type="protein sequence ID" value="OES23880.1"/>
    <property type="molecule type" value="Genomic_DNA"/>
</dbReference>
<evidence type="ECO:0000313" key="1">
    <source>
        <dbReference type="EMBL" id="OES23880.1"/>
    </source>
</evidence>
<gene>
    <name evidence="1" type="ORF">BFV95_4965</name>
</gene>
<proteinExistence type="predicted"/>
<dbReference type="Proteomes" id="UP000095392">
    <property type="component" value="Unassembled WGS sequence"/>
</dbReference>
<protein>
    <submittedName>
        <fullName evidence="1">Uncharacterized protein</fullName>
    </submittedName>
</protein>
<keyword evidence="2" id="KW-1185">Reference proteome</keyword>
<accession>A0AB36FR38</accession>
<dbReference type="AlphaFoldDB" id="A0AB36FR38"/>
<sequence>MARGKEPQSNEINGDEIGATQANKATLDLRRSLNGLKVGISLLTSCVWKGDDAETTLKELIDLTQNLSKELLPEIHDTEEEKRQAVIIRTAILRCVEEVAKQDKIETLSSSQLIRLFEIASELGSYETLPSKKGNQSFDLSFLVAIGFNTSSLTEDSTSISEHLSEIKFGLNETFAIFEAFNISTSALSHIKVIVLDEIIELHRQLVMEEKERRRLCKLAKIDGEEDLKIVEMKFKALLKSIIEATIANTKVSP</sequence>
<organism evidence="1 2">
    <name type="scientific">Alteromonas macleodii</name>
    <name type="common">Pseudoalteromonas macleodii</name>
    <dbReference type="NCBI Taxonomy" id="28108"/>
    <lineage>
        <taxon>Bacteria</taxon>
        <taxon>Pseudomonadati</taxon>
        <taxon>Pseudomonadota</taxon>
        <taxon>Gammaproteobacteria</taxon>
        <taxon>Alteromonadales</taxon>
        <taxon>Alteromonadaceae</taxon>
        <taxon>Alteromonas/Salinimonas group</taxon>
        <taxon>Alteromonas</taxon>
    </lineage>
</organism>
<comment type="caution">
    <text evidence="1">The sequence shown here is derived from an EMBL/GenBank/DDBJ whole genome shotgun (WGS) entry which is preliminary data.</text>
</comment>